<dbReference type="EMBL" id="JACEIK010000504">
    <property type="protein sequence ID" value="MCD7458220.1"/>
    <property type="molecule type" value="Genomic_DNA"/>
</dbReference>
<protein>
    <submittedName>
        <fullName evidence="1">Uncharacterized protein</fullName>
    </submittedName>
</protein>
<comment type="caution">
    <text evidence="1">The sequence shown here is derived from an EMBL/GenBank/DDBJ whole genome shotgun (WGS) entry which is preliminary data.</text>
</comment>
<reference evidence="1 2" key="1">
    <citation type="journal article" date="2021" name="BMC Genomics">
        <title>Datura genome reveals duplications of psychoactive alkaloid biosynthetic genes and high mutation rate following tissue culture.</title>
        <authorList>
            <person name="Rajewski A."/>
            <person name="Carter-House D."/>
            <person name="Stajich J."/>
            <person name="Litt A."/>
        </authorList>
    </citation>
    <scope>NUCLEOTIDE SEQUENCE [LARGE SCALE GENOMIC DNA]</scope>
    <source>
        <strain evidence="1">AR-01</strain>
    </source>
</reference>
<dbReference type="Proteomes" id="UP000823775">
    <property type="component" value="Unassembled WGS sequence"/>
</dbReference>
<evidence type="ECO:0000313" key="1">
    <source>
        <dbReference type="EMBL" id="MCD7458220.1"/>
    </source>
</evidence>
<evidence type="ECO:0000313" key="2">
    <source>
        <dbReference type="Proteomes" id="UP000823775"/>
    </source>
</evidence>
<organism evidence="1 2">
    <name type="scientific">Datura stramonium</name>
    <name type="common">Jimsonweed</name>
    <name type="synonym">Common thornapple</name>
    <dbReference type="NCBI Taxonomy" id="4076"/>
    <lineage>
        <taxon>Eukaryota</taxon>
        <taxon>Viridiplantae</taxon>
        <taxon>Streptophyta</taxon>
        <taxon>Embryophyta</taxon>
        <taxon>Tracheophyta</taxon>
        <taxon>Spermatophyta</taxon>
        <taxon>Magnoliopsida</taxon>
        <taxon>eudicotyledons</taxon>
        <taxon>Gunneridae</taxon>
        <taxon>Pentapetalae</taxon>
        <taxon>asterids</taxon>
        <taxon>lamiids</taxon>
        <taxon>Solanales</taxon>
        <taxon>Solanaceae</taxon>
        <taxon>Solanoideae</taxon>
        <taxon>Datureae</taxon>
        <taxon>Datura</taxon>
    </lineage>
</organism>
<name>A0ABS8SHE0_DATST</name>
<proteinExistence type="predicted"/>
<sequence length="110" mass="12727">MSYEHFLAPHRRSRSTAGCPSSPPLLKLFIEELDHRIVGHGPPPAASSPPLLKLFIEELDEQHLFCRTYVPNICRRDIQGQCFFKAVFRKRRKVLTVEMRMAKKLELIAL</sequence>
<keyword evidence="2" id="KW-1185">Reference proteome</keyword>
<accession>A0ABS8SHE0</accession>
<gene>
    <name evidence="1" type="ORF">HAX54_037564</name>
</gene>